<keyword evidence="1" id="KW-0732">Signal</keyword>
<dbReference type="SUPFAM" id="SSF52833">
    <property type="entry name" value="Thioredoxin-like"/>
    <property type="match status" value="1"/>
</dbReference>
<dbReference type="Pfam" id="PF00578">
    <property type="entry name" value="AhpC-TSA"/>
    <property type="match status" value="1"/>
</dbReference>
<dbReference type="Gene3D" id="3.40.30.10">
    <property type="entry name" value="Glutaredoxin"/>
    <property type="match status" value="1"/>
</dbReference>
<keyword evidence="4" id="KW-1185">Reference proteome</keyword>
<evidence type="ECO:0000259" key="2">
    <source>
        <dbReference type="PROSITE" id="PS51352"/>
    </source>
</evidence>
<dbReference type="InterPro" id="IPR050553">
    <property type="entry name" value="Thioredoxin_ResA/DsbE_sf"/>
</dbReference>
<dbReference type="InterPro" id="IPR000866">
    <property type="entry name" value="AhpC/TSA"/>
</dbReference>
<dbReference type="GO" id="GO:0016209">
    <property type="term" value="F:antioxidant activity"/>
    <property type="evidence" value="ECO:0007669"/>
    <property type="project" value="InterPro"/>
</dbReference>
<feature type="signal peptide" evidence="1">
    <location>
        <begin position="1"/>
        <end position="19"/>
    </location>
</feature>
<dbReference type="STRING" id="333140.AWW68_02890"/>
<gene>
    <name evidence="3" type="ORF">AWW68_02890</name>
</gene>
<feature type="domain" description="Thioredoxin" evidence="2">
    <location>
        <begin position="300"/>
        <end position="421"/>
    </location>
</feature>
<comment type="caution">
    <text evidence="3">The sequence shown here is derived from an EMBL/GenBank/DDBJ whole genome shotgun (WGS) entry which is preliminary data.</text>
</comment>
<dbReference type="InterPro" id="IPR013766">
    <property type="entry name" value="Thioredoxin_domain"/>
</dbReference>
<protein>
    <recommendedName>
        <fullName evidence="2">Thioredoxin domain-containing protein</fullName>
    </recommendedName>
</protein>
<dbReference type="GO" id="GO:0016491">
    <property type="term" value="F:oxidoreductase activity"/>
    <property type="evidence" value="ECO:0007669"/>
    <property type="project" value="InterPro"/>
</dbReference>
<dbReference type="OrthoDB" id="6399635at2"/>
<sequence>MRHTITFLLVYLIAFNASAQNIGDTITVKLQRHVGPGPFSQGMSTFKANPTSESQPFFALHEKTSGLPIEYTELSVGSLSSDFRQMAYYAVKNEVLDSAENFNKWFSKESPEELAQLTTDYVDTEVSMAYGKVNSEHILIIDKNNNEDFSDDEVISLDIDKYGFEEFQNPPIYSALIERYNKKAIIKDSIYFAFVPLKQMGKVYMSSSEYRSGAFTMNGRKHHIFVNNSFYGIQYTPATLKVLSSNEPYNKGEPKVSKDDQISFNDFIFGDEFDFQIVGIDLEGNHLKLLVSDKKERKGTSVGQTAPDIVGVQLDGTPFKTQLGNTVLLDFWGTWCGPCIGEIPFLQDAYKVFKSEGLEIVSIANDKKETVEKFLTKNDMPWKHLMESEAGTAKSDFRIRGYPTTFLLDKEMKVVEKQTRK</sequence>
<evidence type="ECO:0000256" key="1">
    <source>
        <dbReference type="SAM" id="SignalP"/>
    </source>
</evidence>
<feature type="chain" id="PRO_5007574621" description="Thioredoxin domain-containing protein" evidence="1">
    <location>
        <begin position="20"/>
        <end position="421"/>
    </location>
</feature>
<dbReference type="PROSITE" id="PS51352">
    <property type="entry name" value="THIOREDOXIN_2"/>
    <property type="match status" value="1"/>
</dbReference>
<dbReference type="PANTHER" id="PTHR42852:SF13">
    <property type="entry name" value="PROTEIN DIPZ"/>
    <property type="match status" value="1"/>
</dbReference>
<proteinExistence type="predicted"/>
<evidence type="ECO:0000313" key="3">
    <source>
        <dbReference type="EMBL" id="KYG77730.1"/>
    </source>
</evidence>
<dbReference type="RefSeq" id="WP_068216385.1">
    <property type="nucleotide sequence ID" value="NZ_LRPC01000001.1"/>
</dbReference>
<dbReference type="PANTHER" id="PTHR42852">
    <property type="entry name" value="THIOL:DISULFIDE INTERCHANGE PROTEIN DSBE"/>
    <property type="match status" value="1"/>
</dbReference>
<dbReference type="InterPro" id="IPR036249">
    <property type="entry name" value="Thioredoxin-like_sf"/>
</dbReference>
<dbReference type="Proteomes" id="UP000075606">
    <property type="component" value="Unassembled WGS sequence"/>
</dbReference>
<organism evidence="3 4">
    <name type="scientific">Roseivirga spongicola</name>
    <dbReference type="NCBI Taxonomy" id="333140"/>
    <lineage>
        <taxon>Bacteria</taxon>
        <taxon>Pseudomonadati</taxon>
        <taxon>Bacteroidota</taxon>
        <taxon>Cytophagia</taxon>
        <taxon>Cytophagales</taxon>
        <taxon>Roseivirgaceae</taxon>
        <taxon>Roseivirga</taxon>
    </lineage>
</organism>
<accession>A0A150XG99</accession>
<reference evidence="3 4" key="1">
    <citation type="submission" date="2016-01" db="EMBL/GenBank/DDBJ databases">
        <title>Genome sequencing of Roseivirga spongicola UST030701-084.</title>
        <authorList>
            <person name="Selvaratnam C."/>
            <person name="Thevarajoo S."/>
            <person name="Goh K.M."/>
            <person name="Ee R."/>
            <person name="Chan K.-G."/>
            <person name="Chong C.S."/>
        </authorList>
    </citation>
    <scope>NUCLEOTIDE SEQUENCE [LARGE SCALE GENOMIC DNA]</scope>
    <source>
        <strain evidence="3 4">UST030701-084</strain>
    </source>
</reference>
<dbReference type="AlphaFoldDB" id="A0A150XG99"/>
<dbReference type="CDD" id="cd02966">
    <property type="entry name" value="TlpA_like_family"/>
    <property type="match status" value="1"/>
</dbReference>
<dbReference type="EMBL" id="LRPC01000001">
    <property type="protein sequence ID" value="KYG77730.1"/>
    <property type="molecule type" value="Genomic_DNA"/>
</dbReference>
<evidence type="ECO:0000313" key="4">
    <source>
        <dbReference type="Proteomes" id="UP000075606"/>
    </source>
</evidence>
<name>A0A150XG99_9BACT</name>